<dbReference type="OrthoDB" id="5403181at2759"/>
<dbReference type="Pfam" id="PF01852">
    <property type="entry name" value="START"/>
    <property type="match status" value="1"/>
</dbReference>
<evidence type="ECO:0000313" key="2">
    <source>
        <dbReference type="EMBL" id="CCI46482.1"/>
    </source>
</evidence>
<protein>
    <recommendedName>
        <fullName evidence="1">START domain-containing protein</fullName>
    </recommendedName>
</protein>
<reference evidence="2 3" key="1">
    <citation type="submission" date="2012-05" db="EMBL/GenBank/DDBJ databases">
        <title>Recombination and specialization in a pathogen metapopulation.</title>
        <authorList>
            <person name="Gardiner A."/>
            <person name="Kemen E."/>
            <person name="Schultz-Larsen T."/>
            <person name="MacLean D."/>
            <person name="Van Oosterhout C."/>
            <person name="Jones J.D.G."/>
        </authorList>
    </citation>
    <scope>NUCLEOTIDE SEQUENCE [LARGE SCALE GENOMIC DNA]</scope>
    <source>
        <strain evidence="2 3">Ac Nc2</strain>
    </source>
</reference>
<dbReference type="InterPro" id="IPR023393">
    <property type="entry name" value="START-like_dom_sf"/>
</dbReference>
<dbReference type="GO" id="GO:0005737">
    <property type="term" value="C:cytoplasm"/>
    <property type="evidence" value="ECO:0007669"/>
    <property type="project" value="UniProtKB-ARBA"/>
</dbReference>
<sequence>MTFGSNTSRRSTETEERTLQFASPLQYQLVRDNLDAYKRDAFELLLRRYAGDDLKSPGWRHNTEVDGVKTLYGEVENNSWQTTLTTADIPQKAHVVASILLDKEKMSQYDDTVDTINSLEQLDENTELKIVCCKSVFMTTPRDICVVTTYTCEESGRYLIVTRSVNHPNGTQKGYTRAYIYLSGYIITPDPADSNKCHIAMIAHINLSGLVPPFISKYAGQTVPIRMVRAIRDVATKAVDT</sequence>
<evidence type="ECO:0000313" key="3">
    <source>
        <dbReference type="Proteomes" id="UP000053237"/>
    </source>
</evidence>
<dbReference type="InParanoid" id="A0A024GJ04"/>
<dbReference type="SMART" id="SM00234">
    <property type="entry name" value="START"/>
    <property type="match status" value="1"/>
</dbReference>
<dbReference type="CDD" id="cd00177">
    <property type="entry name" value="START"/>
    <property type="match status" value="1"/>
</dbReference>
<proteinExistence type="predicted"/>
<accession>A0A024GJ04</accession>
<name>A0A024GJ04_9STRA</name>
<dbReference type="InterPro" id="IPR051213">
    <property type="entry name" value="START_lipid_transfer"/>
</dbReference>
<dbReference type="GO" id="GO:0008289">
    <property type="term" value="F:lipid binding"/>
    <property type="evidence" value="ECO:0007669"/>
    <property type="project" value="InterPro"/>
</dbReference>
<dbReference type="EMBL" id="CAIX01000128">
    <property type="protein sequence ID" value="CCI46482.1"/>
    <property type="molecule type" value="Genomic_DNA"/>
</dbReference>
<feature type="domain" description="START" evidence="1">
    <location>
        <begin position="55"/>
        <end position="241"/>
    </location>
</feature>
<dbReference type="SUPFAM" id="SSF55961">
    <property type="entry name" value="Bet v1-like"/>
    <property type="match status" value="1"/>
</dbReference>
<dbReference type="Proteomes" id="UP000053237">
    <property type="component" value="Unassembled WGS sequence"/>
</dbReference>
<comment type="caution">
    <text evidence="2">The sequence shown here is derived from an EMBL/GenBank/DDBJ whole genome shotgun (WGS) entry which is preliminary data.</text>
</comment>
<dbReference type="PANTHER" id="PTHR19308:SF14">
    <property type="entry name" value="START DOMAIN-CONTAINING PROTEIN"/>
    <property type="match status" value="1"/>
</dbReference>
<keyword evidence="3" id="KW-1185">Reference proteome</keyword>
<evidence type="ECO:0000259" key="1">
    <source>
        <dbReference type="PROSITE" id="PS50848"/>
    </source>
</evidence>
<dbReference type="AlphaFoldDB" id="A0A024GJ04"/>
<dbReference type="Gene3D" id="3.30.530.20">
    <property type="match status" value="1"/>
</dbReference>
<organism evidence="2 3">
    <name type="scientific">Albugo candida</name>
    <dbReference type="NCBI Taxonomy" id="65357"/>
    <lineage>
        <taxon>Eukaryota</taxon>
        <taxon>Sar</taxon>
        <taxon>Stramenopiles</taxon>
        <taxon>Oomycota</taxon>
        <taxon>Peronosporomycetes</taxon>
        <taxon>Albuginales</taxon>
        <taxon>Albuginaceae</taxon>
        <taxon>Albugo</taxon>
    </lineage>
</organism>
<dbReference type="PANTHER" id="PTHR19308">
    <property type="entry name" value="PHOSPHATIDYLCHOLINE TRANSFER PROTEIN"/>
    <property type="match status" value="1"/>
</dbReference>
<dbReference type="InterPro" id="IPR002913">
    <property type="entry name" value="START_lipid-bd_dom"/>
</dbReference>
<gene>
    <name evidence="2" type="ORF">BN9_074110</name>
</gene>
<dbReference type="PROSITE" id="PS50848">
    <property type="entry name" value="START"/>
    <property type="match status" value="1"/>
</dbReference>